<feature type="compositionally biased region" description="Low complexity" evidence="1">
    <location>
        <begin position="241"/>
        <end position="252"/>
    </location>
</feature>
<feature type="compositionally biased region" description="Low complexity" evidence="1">
    <location>
        <begin position="683"/>
        <end position="697"/>
    </location>
</feature>
<dbReference type="EMBL" id="MU150258">
    <property type="protein sequence ID" value="KAF9463936.1"/>
    <property type="molecule type" value="Genomic_DNA"/>
</dbReference>
<sequence length="744" mass="80255">MFAIFLYLSVLSPTVLITTRVVDTPFAPTNGALSYCFLKVCTVLPRHGTTLQDFVEDIPRLNLPTIDAAPQIIVPEPNGEEGDGGGGGCCQIKGLEERPNGSPSFLPHSLNRSDIAPFTWEAPPYNDIKLVASSFAHRQFPGATYLMRLPTGPHVGPLPPNPNLSQGLWPDRDRFLALMSSGGLGRNGSMPDWSVFINNTADCSMPDPALGETQEAGIALSTPPFTDLKGTLPHPTTKLNTTGETNSTPTTTDLIGPKVELPSSALFISRDLSLYQGRHLTLNGLSGFVRNRAVFSWGLRLIVSIIKLGLGHNRIEFTRNIIIYSSLNSQAVVLHTLPPRLVTKTLDFPAQPRCLATDKARYILNETCPYVITSDIADDLPQGPASNPSLDLPRCHLSDKEYHLLNNTCHTSERPSSPKKAAVHPRAVPQPRCLLVEKALHLLNGTCVSATVQESSRPTSETEAPHIDAIPFHPISTFSLPCFDSNRARRGLSRNCGFYAPPSLDMALNWDIKSQAALLSSQLAEAPTLFTMPADPVTPTCCKHCRYGTGMNACIDVRARRSHKPTTLLINPQLRSIRTRYTVVATLATLRKGFLLVNRAGKLEGWIALAVALVTLCQTLSLPRLSKKYGGTGTAGLPKHKEASTKAKTVKLVEVKNAPKDVALPTIPRTPAANVKVVPKGDAPTPATPKSTPSPAKGKARIVAGRRVQPSRKAKTPSPSASASSESTSPSGKKGREPKQAKRS</sequence>
<protein>
    <submittedName>
        <fullName evidence="3">Uncharacterized protein</fullName>
    </submittedName>
</protein>
<evidence type="ECO:0000256" key="2">
    <source>
        <dbReference type="SAM" id="SignalP"/>
    </source>
</evidence>
<feature type="compositionally biased region" description="Low complexity" evidence="1">
    <location>
        <begin position="716"/>
        <end position="732"/>
    </location>
</feature>
<keyword evidence="4" id="KW-1185">Reference proteome</keyword>
<proteinExistence type="predicted"/>
<evidence type="ECO:0000313" key="4">
    <source>
        <dbReference type="Proteomes" id="UP000807353"/>
    </source>
</evidence>
<feature type="region of interest" description="Disordered" evidence="1">
    <location>
        <begin position="673"/>
        <end position="744"/>
    </location>
</feature>
<organism evidence="3 4">
    <name type="scientific">Collybia nuda</name>
    <dbReference type="NCBI Taxonomy" id="64659"/>
    <lineage>
        <taxon>Eukaryota</taxon>
        <taxon>Fungi</taxon>
        <taxon>Dikarya</taxon>
        <taxon>Basidiomycota</taxon>
        <taxon>Agaricomycotina</taxon>
        <taxon>Agaricomycetes</taxon>
        <taxon>Agaricomycetidae</taxon>
        <taxon>Agaricales</taxon>
        <taxon>Tricholomatineae</taxon>
        <taxon>Clitocybaceae</taxon>
        <taxon>Collybia</taxon>
    </lineage>
</organism>
<comment type="caution">
    <text evidence="3">The sequence shown here is derived from an EMBL/GenBank/DDBJ whole genome shotgun (WGS) entry which is preliminary data.</text>
</comment>
<accession>A0A9P5Y9U0</accession>
<evidence type="ECO:0000256" key="1">
    <source>
        <dbReference type="SAM" id="MobiDB-lite"/>
    </source>
</evidence>
<dbReference type="Proteomes" id="UP000807353">
    <property type="component" value="Unassembled WGS sequence"/>
</dbReference>
<feature type="compositionally biased region" description="Basic and acidic residues" evidence="1">
    <location>
        <begin position="734"/>
        <end position="744"/>
    </location>
</feature>
<evidence type="ECO:0000313" key="3">
    <source>
        <dbReference type="EMBL" id="KAF9463936.1"/>
    </source>
</evidence>
<feature type="signal peptide" evidence="2">
    <location>
        <begin position="1"/>
        <end position="17"/>
    </location>
</feature>
<dbReference type="AlphaFoldDB" id="A0A9P5Y9U0"/>
<feature type="region of interest" description="Disordered" evidence="1">
    <location>
        <begin position="224"/>
        <end position="255"/>
    </location>
</feature>
<keyword evidence="2" id="KW-0732">Signal</keyword>
<feature type="chain" id="PRO_5040247730" evidence="2">
    <location>
        <begin position="18"/>
        <end position="744"/>
    </location>
</feature>
<name>A0A9P5Y9U0_9AGAR</name>
<reference evidence="3" key="1">
    <citation type="submission" date="2020-11" db="EMBL/GenBank/DDBJ databases">
        <authorList>
            <consortium name="DOE Joint Genome Institute"/>
            <person name="Ahrendt S."/>
            <person name="Riley R."/>
            <person name="Andreopoulos W."/>
            <person name="Labutti K."/>
            <person name="Pangilinan J."/>
            <person name="Ruiz-Duenas F.J."/>
            <person name="Barrasa J.M."/>
            <person name="Sanchez-Garcia M."/>
            <person name="Camarero S."/>
            <person name="Miyauchi S."/>
            <person name="Serrano A."/>
            <person name="Linde D."/>
            <person name="Babiker R."/>
            <person name="Drula E."/>
            <person name="Ayuso-Fernandez I."/>
            <person name="Pacheco R."/>
            <person name="Padilla G."/>
            <person name="Ferreira P."/>
            <person name="Barriuso J."/>
            <person name="Kellner H."/>
            <person name="Castanera R."/>
            <person name="Alfaro M."/>
            <person name="Ramirez L."/>
            <person name="Pisabarro A.G."/>
            <person name="Kuo A."/>
            <person name="Tritt A."/>
            <person name="Lipzen A."/>
            <person name="He G."/>
            <person name="Yan M."/>
            <person name="Ng V."/>
            <person name="Cullen D."/>
            <person name="Martin F."/>
            <person name="Rosso M.-N."/>
            <person name="Henrissat B."/>
            <person name="Hibbett D."/>
            <person name="Martinez A.T."/>
            <person name="Grigoriev I.V."/>
        </authorList>
    </citation>
    <scope>NUCLEOTIDE SEQUENCE</scope>
    <source>
        <strain evidence="3">CBS 247.69</strain>
    </source>
</reference>
<gene>
    <name evidence="3" type="ORF">BDZ94DRAFT_1308422</name>
</gene>